<gene>
    <name evidence="3" type="primary">bshA</name>
    <name evidence="3" type="ORF">MPNT_110022</name>
</gene>
<proteinExistence type="predicted"/>
<organism evidence="3 4">
    <name type="scientific">Candidatus Methylacidithermus pantelleriae</name>
    <dbReference type="NCBI Taxonomy" id="2744239"/>
    <lineage>
        <taxon>Bacteria</taxon>
        <taxon>Pseudomonadati</taxon>
        <taxon>Verrucomicrobiota</taxon>
        <taxon>Methylacidiphilae</taxon>
        <taxon>Methylacidiphilales</taxon>
        <taxon>Methylacidiphilaceae</taxon>
        <taxon>Candidatus Methylacidithermus</taxon>
    </lineage>
</organism>
<keyword evidence="3" id="KW-0328">Glycosyltransferase</keyword>
<dbReference type="CDD" id="cd03802">
    <property type="entry name" value="GT4_AviGT4-like"/>
    <property type="match status" value="1"/>
</dbReference>
<evidence type="ECO:0000259" key="1">
    <source>
        <dbReference type="Pfam" id="PF00534"/>
    </source>
</evidence>
<evidence type="ECO:0000313" key="3">
    <source>
        <dbReference type="EMBL" id="CAF0691916.1"/>
    </source>
</evidence>
<evidence type="ECO:0000313" key="4">
    <source>
        <dbReference type="Proteomes" id="UP000663859"/>
    </source>
</evidence>
<keyword evidence="3" id="KW-0808">Transferase</keyword>
<sequence>MRIAQVAPLFESVPPVAYGGTERIVSYLTEELVRLGHEVTLFATGDSVTSARLVPICPMGLRLDPNCVDRYAHIVVLVETVFSQIDSFDVVHFHIDYFHFPLLRRRWMPNLTTLHGRLDIPDLVPLYRTYCEMPVVSISHAQRKPLSWLNWLGTVYHGLPEDLYRPEFSCGEYLAFLGRISPEKGVDRAIEIARRAGMPLKIAAKVDPADREYYQQKIRPLLREPMVEFLGEIGQKDKNEFLGKAYALLFPIDWPEPFGLVMIEAMACGTPVIAFRRGSVPEVMEDGVTGWIVEDVEGAVKAVAKVDRISRVECRRVFERRFTAERMALDYLNLYQRVTQALESRDGLGPVGPVKVKVAA</sequence>
<dbReference type="Pfam" id="PF13439">
    <property type="entry name" value="Glyco_transf_4"/>
    <property type="match status" value="1"/>
</dbReference>
<name>A0A8J2BN02_9BACT</name>
<dbReference type="Proteomes" id="UP000663859">
    <property type="component" value="Unassembled WGS sequence"/>
</dbReference>
<dbReference type="PANTHER" id="PTHR12526">
    <property type="entry name" value="GLYCOSYLTRANSFERASE"/>
    <property type="match status" value="1"/>
</dbReference>
<reference evidence="3" key="1">
    <citation type="submission" date="2021-02" db="EMBL/GenBank/DDBJ databases">
        <authorList>
            <person name="Cremers G."/>
            <person name="Picone N."/>
        </authorList>
    </citation>
    <scope>NUCLEOTIDE SEQUENCE</scope>
    <source>
        <strain evidence="3">PQ17</strain>
    </source>
</reference>
<evidence type="ECO:0000259" key="2">
    <source>
        <dbReference type="Pfam" id="PF13439"/>
    </source>
</evidence>
<dbReference type="InterPro" id="IPR001296">
    <property type="entry name" value="Glyco_trans_1"/>
</dbReference>
<dbReference type="RefSeq" id="WP_174582743.1">
    <property type="nucleotide sequence ID" value="NZ_CAJNOB010000003.1"/>
</dbReference>
<feature type="domain" description="Glycosyltransferase subfamily 4-like N-terminal" evidence="2">
    <location>
        <begin position="18"/>
        <end position="126"/>
    </location>
</feature>
<protein>
    <submittedName>
        <fullName evidence="3">N-acetyl-alpha-D-glucosaminyl L-malate synthase</fullName>
        <ecNumber evidence="3">2.4.1.-</ecNumber>
    </submittedName>
</protein>
<dbReference type="AlphaFoldDB" id="A0A8J2BN02"/>
<dbReference type="Gene3D" id="3.40.50.2000">
    <property type="entry name" value="Glycogen Phosphorylase B"/>
    <property type="match status" value="2"/>
</dbReference>
<comment type="caution">
    <text evidence="3">The sequence shown here is derived from an EMBL/GenBank/DDBJ whole genome shotgun (WGS) entry which is preliminary data.</text>
</comment>
<accession>A0A8J2BN02</accession>
<dbReference type="InterPro" id="IPR028098">
    <property type="entry name" value="Glyco_trans_4-like_N"/>
</dbReference>
<dbReference type="EMBL" id="CAJNOB010000003">
    <property type="protein sequence ID" value="CAF0691916.1"/>
    <property type="molecule type" value="Genomic_DNA"/>
</dbReference>
<dbReference type="EC" id="2.4.1.-" evidence="3"/>
<keyword evidence="4" id="KW-1185">Reference proteome</keyword>
<dbReference type="Pfam" id="PF00534">
    <property type="entry name" value="Glycos_transf_1"/>
    <property type="match status" value="1"/>
</dbReference>
<dbReference type="PANTHER" id="PTHR12526:SF595">
    <property type="entry name" value="BLL5217 PROTEIN"/>
    <property type="match status" value="1"/>
</dbReference>
<feature type="domain" description="Glycosyl transferase family 1" evidence="1">
    <location>
        <begin position="172"/>
        <end position="305"/>
    </location>
</feature>
<dbReference type="SUPFAM" id="SSF53756">
    <property type="entry name" value="UDP-Glycosyltransferase/glycogen phosphorylase"/>
    <property type="match status" value="1"/>
</dbReference>
<dbReference type="GO" id="GO:0016757">
    <property type="term" value="F:glycosyltransferase activity"/>
    <property type="evidence" value="ECO:0007669"/>
    <property type="project" value="UniProtKB-KW"/>
</dbReference>